<evidence type="ECO:0000259" key="7">
    <source>
        <dbReference type="PROSITE" id="PS50235"/>
    </source>
</evidence>
<keyword evidence="4" id="KW-0862">Zinc</keyword>
<organism evidence="9">
    <name type="scientific">Darwinula stevensoni</name>
    <dbReference type="NCBI Taxonomy" id="69355"/>
    <lineage>
        <taxon>Eukaryota</taxon>
        <taxon>Metazoa</taxon>
        <taxon>Ecdysozoa</taxon>
        <taxon>Arthropoda</taxon>
        <taxon>Crustacea</taxon>
        <taxon>Oligostraca</taxon>
        <taxon>Ostracoda</taxon>
        <taxon>Podocopa</taxon>
        <taxon>Podocopida</taxon>
        <taxon>Darwinulocopina</taxon>
        <taxon>Darwinuloidea</taxon>
        <taxon>Darwinulidae</taxon>
        <taxon>Darwinula</taxon>
    </lineage>
</organism>
<dbReference type="AlphaFoldDB" id="A0A7R8X9C9"/>
<dbReference type="InterPro" id="IPR001394">
    <property type="entry name" value="Peptidase_C19_UCH"/>
</dbReference>
<dbReference type="PANTHER" id="PTHR24006:SF781">
    <property type="entry name" value="LD34905P"/>
    <property type="match status" value="1"/>
</dbReference>
<dbReference type="InterPro" id="IPR028889">
    <property type="entry name" value="USP"/>
</dbReference>
<evidence type="ECO:0000256" key="3">
    <source>
        <dbReference type="ARBA" id="ARBA00022771"/>
    </source>
</evidence>
<dbReference type="InterPro" id="IPR013083">
    <property type="entry name" value="Znf_RING/FYVE/PHD"/>
</dbReference>
<feature type="compositionally biased region" description="Low complexity" evidence="6">
    <location>
        <begin position="516"/>
        <end position="528"/>
    </location>
</feature>
<feature type="region of interest" description="Disordered" evidence="6">
    <location>
        <begin position="376"/>
        <end position="464"/>
    </location>
</feature>
<evidence type="ECO:0000256" key="4">
    <source>
        <dbReference type="ARBA" id="ARBA00022833"/>
    </source>
</evidence>
<dbReference type="PROSITE" id="PS50235">
    <property type="entry name" value="USP_3"/>
    <property type="match status" value="1"/>
</dbReference>
<dbReference type="Gene3D" id="3.30.40.10">
    <property type="entry name" value="Zinc/RING finger domain, C3HC4 (zinc finger)"/>
    <property type="match status" value="1"/>
</dbReference>
<dbReference type="SUPFAM" id="SSF54001">
    <property type="entry name" value="Cysteine proteinases"/>
    <property type="match status" value="1"/>
</dbReference>
<evidence type="ECO:0000256" key="5">
    <source>
        <dbReference type="PROSITE-ProRule" id="PRU00502"/>
    </source>
</evidence>
<dbReference type="GO" id="GO:0005829">
    <property type="term" value="C:cytosol"/>
    <property type="evidence" value="ECO:0007669"/>
    <property type="project" value="TreeGrafter"/>
</dbReference>
<dbReference type="PANTHER" id="PTHR24006">
    <property type="entry name" value="UBIQUITIN CARBOXYL-TERMINAL HYDROLASE"/>
    <property type="match status" value="1"/>
</dbReference>
<feature type="region of interest" description="Disordered" evidence="6">
    <location>
        <begin position="516"/>
        <end position="538"/>
    </location>
</feature>
<reference evidence="9" key="1">
    <citation type="submission" date="2020-11" db="EMBL/GenBank/DDBJ databases">
        <authorList>
            <person name="Tran Van P."/>
        </authorList>
    </citation>
    <scope>NUCLEOTIDE SEQUENCE</scope>
</reference>
<dbReference type="GO" id="GO:0004843">
    <property type="term" value="F:cysteine-type deubiquitinase activity"/>
    <property type="evidence" value="ECO:0007669"/>
    <property type="project" value="InterPro"/>
</dbReference>
<dbReference type="EMBL" id="CAJPEV010000354">
    <property type="protein sequence ID" value="CAG0884372.1"/>
    <property type="molecule type" value="Genomic_DNA"/>
</dbReference>
<dbReference type="PROSITE" id="PS00973">
    <property type="entry name" value="USP_2"/>
    <property type="match status" value="1"/>
</dbReference>
<evidence type="ECO:0000313" key="9">
    <source>
        <dbReference type="EMBL" id="CAD7243027.1"/>
    </source>
</evidence>
<comment type="similarity">
    <text evidence="1">Belongs to the peptidase C19 family.</text>
</comment>
<keyword evidence="3 5" id="KW-0863">Zinc-finger</keyword>
<dbReference type="InterPro" id="IPR038765">
    <property type="entry name" value="Papain-like_cys_pep_sf"/>
</dbReference>
<dbReference type="InterPro" id="IPR050164">
    <property type="entry name" value="Peptidase_C19"/>
</dbReference>
<dbReference type="InterPro" id="IPR001607">
    <property type="entry name" value="Znf_UBP"/>
</dbReference>
<dbReference type="Proteomes" id="UP000677054">
    <property type="component" value="Unassembled WGS sequence"/>
</dbReference>
<feature type="domain" description="UBP-type" evidence="8">
    <location>
        <begin position="29"/>
        <end position="161"/>
    </location>
</feature>
<gene>
    <name evidence="9" type="ORF">DSTB1V02_LOCUS2965</name>
</gene>
<dbReference type="EMBL" id="LR899871">
    <property type="protein sequence ID" value="CAD7243027.1"/>
    <property type="molecule type" value="Genomic_DNA"/>
</dbReference>
<evidence type="ECO:0008006" key="11">
    <source>
        <dbReference type="Google" id="ProtNLM"/>
    </source>
</evidence>
<feature type="compositionally biased region" description="Basic residues" evidence="6">
    <location>
        <begin position="390"/>
        <end position="411"/>
    </location>
</feature>
<feature type="compositionally biased region" description="Basic and acidic residues" evidence="6">
    <location>
        <begin position="442"/>
        <end position="456"/>
    </location>
</feature>
<dbReference type="SUPFAM" id="SSF57850">
    <property type="entry name" value="RING/U-box"/>
    <property type="match status" value="1"/>
</dbReference>
<evidence type="ECO:0000256" key="1">
    <source>
        <dbReference type="ARBA" id="ARBA00009085"/>
    </source>
</evidence>
<evidence type="ECO:0000259" key="8">
    <source>
        <dbReference type="PROSITE" id="PS50271"/>
    </source>
</evidence>
<sequence>MGRKKKQRAPIDEPASSEEGMPEGEDGVGGCPHVTRGLDLAHLLRSFRKKTSELETCKICEGATLFKKEEGENTQAEGGETLWLCLRCGILSCGPSGSIEESGSSIHAHVIKHFFTPHSDLHCLCVALSAWNIWCFECKREVSVRSSKKLTSAINSVKRELDKPHHSPGGEQGSLAPSVTSQSCEMTTIDEKNLSKPLLPPIKPPLEVKLPEADSLLQALCAQVKHMSSHGSRGPLNPGHLFGHISNRAPQFRGGDMHDSHELLRIFLDFIQNEEIRRCKEAILVAFGLSRKTNPQSVEESVHQRIRAYGHQAKDTLVEWIFGGVFLNVITCETCHEPSLHVERFMDVSLPVVEERVIRPRKKGVVDVVDGDSPGCFGKSQIPSGTNKYQQKRAKQEKRLARRKEKAHKVFVAKSGSQPSQDDHHLKKEKKEIDSDPGGGEQKVEDGERQQEKSDNEEGNDLEATCKVDANADIEENEESELVHFLDLGLTLGEAHPLPQGSDVISADSGYIGGIASSHSSGSPGLASNKLSEDSGRLTGQDTCSMISVDDVERQGLSQEEICTAFSISQNETVGPKCLQSDDGLDRSPTFSVGCGDTDLTVEHGSLDSCSSGSPHYMPSLSDQEVELDDAVVEGVIGEEQEGSSSEKDPHMDESMQHLKQHFVSVGLKSLGPKYHVKEHECSIESLLARFTSPELLMGANKIACQNCSQAEYGSQEDVESTGSVFRNASQQGLILVPPAILTLHLKRFEGSSIVCRKVTRHVSFPLLLDLAPYCSDVYRCLRKEEEGQSEKMLYSLYAVVEHSGTMNSGHYVAYVKSRPTSPQFSPCRFLNYELSLQGHLPSLLHRFASWQAGQQEKKKEEGSKEGENGSKDPHVMSSGKWYYVSDSRVMETTEAKVLHSQAYLLFYERIS</sequence>
<protein>
    <recommendedName>
        <fullName evidence="11">Ubiquitinyl hydrolase 1</fullName>
    </recommendedName>
</protein>
<dbReference type="Pfam" id="PF02148">
    <property type="entry name" value="zf-UBP"/>
    <property type="match status" value="1"/>
</dbReference>
<keyword evidence="2" id="KW-0479">Metal-binding</keyword>
<evidence type="ECO:0000256" key="6">
    <source>
        <dbReference type="SAM" id="MobiDB-lite"/>
    </source>
</evidence>
<feature type="region of interest" description="Disordered" evidence="6">
    <location>
        <begin position="159"/>
        <end position="181"/>
    </location>
</feature>
<evidence type="ECO:0000256" key="2">
    <source>
        <dbReference type="ARBA" id="ARBA00022723"/>
    </source>
</evidence>
<dbReference type="Pfam" id="PF00443">
    <property type="entry name" value="UCH"/>
    <property type="match status" value="1"/>
</dbReference>
<evidence type="ECO:0000313" key="10">
    <source>
        <dbReference type="Proteomes" id="UP000677054"/>
    </source>
</evidence>
<feature type="region of interest" description="Disordered" evidence="6">
    <location>
        <begin position="1"/>
        <end position="29"/>
    </location>
</feature>
<dbReference type="OrthoDB" id="2020758at2759"/>
<proteinExistence type="inferred from homology"/>
<keyword evidence="10" id="KW-1185">Reference proteome</keyword>
<dbReference type="GO" id="GO:0008270">
    <property type="term" value="F:zinc ion binding"/>
    <property type="evidence" value="ECO:0007669"/>
    <property type="project" value="UniProtKB-KW"/>
</dbReference>
<feature type="compositionally biased region" description="Basic and acidic residues" evidence="6">
    <location>
        <begin position="421"/>
        <end position="434"/>
    </location>
</feature>
<name>A0A7R8X9C9_9CRUS</name>
<dbReference type="PROSITE" id="PS50271">
    <property type="entry name" value="ZF_UBP"/>
    <property type="match status" value="1"/>
</dbReference>
<dbReference type="GO" id="GO:0016579">
    <property type="term" value="P:protein deubiquitination"/>
    <property type="evidence" value="ECO:0007669"/>
    <property type="project" value="InterPro"/>
</dbReference>
<feature type="domain" description="USP" evidence="7">
    <location>
        <begin position="173"/>
        <end position="911"/>
    </location>
</feature>
<dbReference type="GO" id="GO:0005634">
    <property type="term" value="C:nucleus"/>
    <property type="evidence" value="ECO:0007669"/>
    <property type="project" value="TreeGrafter"/>
</dbReference>
<dbReference type="InterPro" id="IPR018200">
    <property type="entry name" value="USP_CS"/>
</dbReference>
<accession>A0A7R8X9C9</accession>
<dbReference type="Gene3D" id="3.90.70.10">
    <property type="entry name" value="Cysteine proteinases"/>
    <property type="match status" value="2"/>
</dbReference>